<keyword evidence="1" id="KW-0472">Membrane</keyword>
<feature type="transmembrane region" description="Helical" evidence="1">
    <location>
        <begin position="44"/>
        <end position="67"/>
    </location>
</feature>
<evidence type="ECO:0000313" key="3">
    <source>
        <dbReference type="Proteomes" id="UP000198287"/>
    </source>
</evidence>
<name>A0A226DRP5_FOLCA</name>
<protein>
    <recommendedName>
        <fullName evidence="4">Odorant receptor</fullName>
    </recommendedName>
</protein>
<feature type="transmembrane region" description="Helical" evidence="1">
    <location>
        <begin position="79"/>
        <end position="103"/>
    </location>
</feature>
<comment type="caution">
    <text evidence="2">The sequence shown here is derived from an EMBL/GenBank/DDBJ whole genome shotgun (WGS) entry which is preliminary data.</text>
</comment>
<keyword evidence="1" id="KW-0812">Transmembrane</keyword>
<feature type="transmembrane region" description="Helical" evidence="1">
    <location>
        <begin position="296"/>
        <end position="323"/>
    </location>
</feature>
<gene>
    <name evidence="2" type="ORF">Fcan01_17754</name>
</gene>
<dbReference type="Proteomes" id="UP000198287">
    <property type="component" value="Unassembled WGS sequence"/>
</dbReference>
<dbReference type="EMBL" id="LNIX01000013">
    <property type="protein sequence ID" value="OXA47688.1"/>
    <property type="molecule type" value="Genomic_DNA"/>
</dbReference>
<organism evidence="2 3">
    <name type="scientific">Folsomia candida</name>
    <name type="common">Springtail</name>
    <dbReference type="NCBI Taxonomy" id="158441"/>
    <lineage>
        <taxon>Eukaryota</taxon>
        <taxon>Metazoa</taxon>
        <taxon>Ecdysozoa</taxon>
        <taxon>Arthropoda</taxon>
        <taxon>Hexapoda</taxon>
        <taxon>Collembola</taxon>
        <taxon>Entomobryomorpha</taxon>
        <taxon>Isotomoidea</taxon>
        <taxon>Isotomidae</taxon>
        <taxon>Proisotominae</taxon>
        <taxon>Folsomia</taxon>
    </lineage>
</organism>
<feature type="transmembrane region" description="Helical" evidence="1">
    <location>
        <begin position="264"/>
        <end position="284"/>
    </location>
</feature>
<feature type="transmembrane region" description="Helical" evidence="1">
    <location>
        <begin position="141"/>
        <end position="167"/>
    </location>
</feature>
<keyword evidence="3" id="KW-1185">Reference proteome</keyword>
<reference evidence="2 3" key="1">
    <citation type="submission" date="2015-12" db="EMBL/GenBank/DDBJ databases">
        <title>The genome of Folsomia candida.</title>
        <authorList>
            <person name="Faddeeva A."/>
            <person name="Derks M.F."/>
            <person name="Anvar Y."/>
            <person name="Smit S."/>
            <person name="Van Straalen N."/>
            <person name="Roelofs D."/>
        </authorList>
    </citation>
    <scope>NUCLEOTIDE SEQUENCE [LARGE SCALE GENOMIC DNA]</scope>
    <source>
        <strain evidence="2 3">VU population</strain>
        <tissue evidence="2">Whole body</tissue>
    </source>
</reference>
<evidence type="ECO:0000313" key="2">
    <source>
        <dbReference type="EMBL" id="OXA47688.1"/>
    </source>
</evidence>
<sequence length="400" mass="45861">MGVTPLMWESLDKFASSYRRIWLCPIDWNTIKKCFVFHPTSIKLVPYIISSFVVIPMSLISYVYILLEKLFGTSELPLIDVLVGCFIFILGSGGLFTETVLLLRSRNIVLASNSMIIHDRKLQSGLPKKRPRKRARKGNDILGLILTNVVIFFKYYQFLGIFAILYFEMDAIHLVRTHILAQNSNPVAWFTLRLTQIVACIQVCRGYCFIIILATVLGHLFLQCIDTVDKTCENILQRDLAKVDRYLNGYNAMRIVNTMVRSETGGGTCFGMLIGILVCVFLNYGSIKLPSVLPTLPLICCLMLSVPAPACLRLMLPMLVAAYEDGKSIMEKWKYLVAETDNRKYLVRRLKGIRLIYIEGILFDFRIYRCDKSIKATYYYAILDYTITALMAIDNRWFIY</sequence>
<evidence type="ECO:0000256" key="1">
    <source>
        <dbReference type="SAM" id="Phobius"/>
    </source>
</evidence>
<evidence type="ECO:0008006" key="4">
    <source>
        <dbReference type="Google" id="ProtNLM"/>
    </source>
</evidence>
<dbReference type="AlphaFoldDB" id="A0A226DRP5"/>
<feature type="transmembrane region" description="Helical" evidence="1">
    <location>
        <begin position="187"/>
        <end position="213"/>
    </location>
</feature>
<proteinExistence type="predicted"/>
<accession>A0A226DRP5</accession>
<keyword evidence="1" id="KW-1133">Transmembrane helix</keyword>